<proteinExistence type="inferred from homology"/>
<dbReference type="EMBL" id="CADEPI010000038">
    <property type="protein sequence ID" value="CAB3368614.1"/>
    <property type="molecule type" value="Genomic_DNA"/>
</dbReference>
<evidence type="ECO:0000256" key="6">
    <source>
        <dbReference type="ARBA" id="ARBA00023065"/>
    </source>
</evidence>
<protein>
    <recommendedName>
        <fullName evidence="10">ATP synthase subunit g</fullName>
        <shortName evidence="10">ATPase subunit g</shortName>
    </recommendedName>
</protein>
<keyword evidence="8 10" id="KW-0472">Membrane</keyword>
<evidence type="ECO:0000313" key="12">
    <source>
        <dbReference type="Proteomes" id="UP000494165"/>
    </source>
</evidence>
<keyword evidence="12" id="KW-1185">Reference proteome</keyword>
<evidence type="ECO:0000256" key="3">
    <source>
        <dbReference type="ARBA" id="ARBA00022448"/>
    </source>
</evidence>
<evidence type="ECO:0000256" key="5">
    <source>
        <dbReference type="ARBA" id="ARBA00022781"/>
    </source>
</evidence>
<reference evidence="11 12" key="1">
    <citation type="submission" date="2020-04" db="EMBL/GenBank/DDBJ databases">
        <authorList>
            <person name="Alioto T."/>
            <person name="Alioto T."/>
            <person name="Gomez Garrido J."/>
        </authorList>
    </citation>
    <scope>NUCLEOTIDE SEQUENCE [LARGE SCALE GENOMIC DNA]</scope>
</reference>
<keyword evidence="7 10" id="KW-0496">Mitochondrion</keyword>
<dbReference type="PANTHER" id="PTHR12386">
    <property type="entry name" value="ATP SYNTHASE SUBUNIT"/>
    <property type="match status" value="1"/>
</dbReference>
<keyword evidence="9 10" id="KW-0066">ATP synthesis</keyword>
<keyword evidence="4 10" id="KW-0138">CF(0)</keyword>
<dbReference type="OrthoDB" id="437at2759"/>
<evidence type="ECO:0000256" key="8">
    <source>
        <dbReference type="ARBA" id="ARBA00023136"/>
    </source>
</evidence>
<gene>
    <name evidence="11" type="ORF">CLODIP_2_CD07204</name>
</gene>
<evidence type="ECO:0000256" key="4">
    <source>
        <dbReference type="ARBA" id="ARBA00022547"/>
    </source>
</evidence>
<comment type="subcellular location">
    <subcellularLocation>
        <location evidence="1">Mitochondrion membrane</location>
    </subcellularLocation>
</comment>
<comment type="similarity">
    <text evidence="2 10">Belongs to the ATPase g subunit family.</text>
</comment>
<evidence type="ECO:0000256" key="9">
    <source>
        <dbReference type="ARBA" id="ARBA00023310"/>
    </source>
</evidence>
<evidence type="ECO:0000256" key="10">
    <source>
        <dbReference type="PIRNR" id="PIRNR017835"/>
    </source>
</evidence>
<dbReference type="AlphaFoldDB" id="A0A8S1CE79"/>
<evidence type="ECO:0000256" key="2">
    <source>
        <dbReference type="ARBA" id="ARBA00005699"/>
    </source>
</evidence>
<dbReference type="Pfam" id="PF04718">
    <property type="entry name" value="ATP-synt_G"/>
    <property type="match status" value="1"/>
</dbReference>
<keyword evidence="3 10" id="KW-0813">Transport</keyword>
<organism evidence="11 12">
    <name type="scientific">Cloeon dipterum</name>
    <dbReference type="NCBI Taxonomy" id="197152"/>
    <lineage>
        <taxon>Eukaryota</taxon>
        <taxon>Metazoa</taxon>
        <taxon>Ecdysozoa</taxon>
        <taxon>Arthropoda</taxon>
        <taxon>Hexapoda</taxon>
        <taxon>Insecta</taxon>
        <taxon>Pterygota</taxon>
        <taxon>Palaeoptera</taxon>
        <taxon>Ephemeroptera</taxon>
        <taxon>Pisciforma</taxon>
        <taxon>Baetidae</taxon>
        <taxon>Cloeon</taxon>
    </lineage>
</organism>
<keyword evidence="5 10" id="KW-0375">Hydrogen ion transport</keyword>
<accession>A0A8S1CE79</accession>
<sequence>MAAMASKAPALLKSALDGAQPKFQTFLRYAKVELAPPTPGELGQVSQGIQRLLSGFRTGRWKQLTVKEATLNTLVFTEVVCWFFIGECIGKRSIVGYKV</sequence>
<comment type="caution">
    <text evidence="11">The sequence shown here is derived from an EMBL/GenBank/DDBJ whole genome shotgun (WGS) entry which is preliminary data.</text>
</comment>
<dbReference type="GO" id="GO:0015986">
    <property type="term" value="P:proton motive force-driven ATP synthesis"/>
    <property type="evidence" value="ECO:0007669"/>
    <property type="project" value="UniProtKB-UniRule"/>
</dbReference>
<dbReference type="InterPro" id="IPR006808">
    <property type="entry name" value="ATP_synth_F0_gsu_mt"/>
</dbReference>
<evidence type="ECO:0000256" key="1">
    <source>
        <dbReference type="ARBA" id="ARBA00004325"/>
    </source>
</evidence>
<keyword evidence="6 10" id="KW-0406">Ion transport</keyword>
<dbReference type="GO" id="GO:0045259">
    <property type="term" value="C:proton-transporting ATP synthase complex"/>
    <property type="evidence" value="ECO:0007669"/>
    <property type="project" value="UniProtKB-UniRule"/>
</dbReference>
<dbReference type="GO" id="GO:0031966">
    <property type="term" value="C:mitochondrial membrane"/>
    <property type="evidence" value="ECO:0007669"/>
    <property type="project" value="UniProtKB-SubCell"/>
</dbReference>
<dbReference type="Proteomes" id="UP000494165">
    <property type="component" value="Unassembled WGS sequence"/>
</dbReference>
<dbReference type="PIRSF" id="PIRSF017835">
    <property type="entry name" value="ATP-synth_g_mitoch_animal"/>
    <property type="match status" value="1"/>
</dbReference>
<evidence type="ECO:0000256" key="7">
    <source>
        <dbReference type="ARBA" id="ARBA00023128"/>
    </source>
</evidence>
<dbReference type="InterPro" id="IPR016702">
    <property type="entry name" value="ATP5MG_metazoa"/>
</dbReference>
<evidence type="ECO:0000313" key="11">
    <source>
        <dbReference type="EMBL" id="CAB3368614.1"/>
    </source>
</evidence>
<dbReference type="GO" id="GO:0015078">
    <property type="term" value="F:proton transmembrane transporter activity"/>
    <property type="evidence" value="ECO:0007669"/>
    <property type="project" value="UniProtKB-UniRule"/>
</dbReference>
<name>A0A8S1CE79_9INSE</name>